<dbReference type="AlphaFoldDB" id="A0A0A9BSD8"/>
<dbReference type="EMBL" id="GBRH01230921">
    <property type="protein sequence ID" value="JAD66974.1"/>
    <property type="molecule type" value="Transcribed_RNA"/>
</dbReference>
<name>A0A0A9BSD8_ARUDO</name>
<reference evidence="1" key="1">
    <citation type="submission" date="2014-09" db="EMBL/GenBank/DDBJ databases">
        <authorList>
            <person name="Magalhaes I.L.F."/>
            <person name="Oliveira U."/>
            <person name="Santos F.R."/>
            <person name="Vidigal T.H.D.A."/>
            <person name="Brescovit A.D."/>
            <person name="Santos A.J."/>
        </authorList>
    </citation>
    <scope>NUCLEOTIDE SEQUENCE</scope>
    <source>
        <tissue evidence="1">Shoot tissue taken approximately 20 cm above the soil surface</tissue>
    </source>
</reference>
<protein>
    <submittedName>
        <fullName evidence="1">Uncharacterized protein</fullName>
    </submittedName>
</protein>
<sequence>MISYVARLPSRQPSASSRPCSLASALQSWCGRAHRVGC</sequence>
<organism evidence="1">
    <name type="scientific">Arundo donax</name>
    <name type="common">Giant reed</name>
    <name type="synonym">Donax arundinaceus</name>
    <dbReference type="NCBI Taxonomy" id="35708"/>
    <lineage>
        <taxon>Eukaryota</taxon>
        <taxon>Viridiplantae</taxon>
        <taxon>Streptophyta</taxon>
        <taxon>Embryophyta</taxon>
        <taxon>Tracheophyta</taxon>
        <taxon>Spermatophyta</taxon>
        <taxon>Magnoliopsida</taxon>
        <taxon>Liliopsida</taxon>
        <taxon>Poales</taxon>
        <taxon>Poaceae</taxon>
        <taxon>PACMAD clade</taxon>
        <taxon>Arundinoideae</taxon>
        <taxon>Arundineae</taxon>
        <taxon>Arundo</taxon>
    </lineage>
</organism>
<evidence type="ECO:0000313" key="1">
    <source>
        <dbReference type="EMBL" id="JAD66974.1"/>
    </source>
</evidence>
<reference evidence="1" key="2">
    <citation type="journal article" date="2015" name="Data Brief">
        <title>Shoot transcriptome of the giant reed, Arundo donax.</title>
        <authorList>
            <person name="Barrero R.A."/>
            <person name="Guerrero F.D."/>
            <person name="Moolhuijzen P."/>
            <person name="Goolsby J.A."/>
            <person name="Tidwell J."/>
            <person name="Bellgard S.E."/>
            <person name="Bellgard M.I."/>
        </authorList>
    </citation>
    <scope>NUCLEOTIDE SEQUENCE</scope>
    <source>
        <tissue evidence="1">Shoot tissue taken approximately 20 cm above the soil surface</tissue>
    </source>
</reference>
<accession>A0A0A9BSD8</accession>
<proteinExistence type="predicted"/>